<organism evidence="2">
    <name type="scientific">viral metagenome</name>
    <dbReference type="NCBI Taxonomy" id="1070528"/>
    <lineage>
        <taxon>unclassified sequences</taxon>
        <taxon>metagenomes</taxon>
        <taxon>organismal metagenomes</taxon>
    </lineage>
</organism>
<reference evidence="2" key="1">
    <citation type="journal article" date="2020" name="Nature">
        <title>Giant virus diversity and host interactions through global metagenomics.</title>
        <authorList>
            <person name="Schulz F."/>
            <person name="Roux S."/>
            <person name="Paez-Espino D."/>
            <person name="Jungbluth S."/>
            <person name="Walsh D.A."/>
            <person name="Denef V.J."/>
            <person name="McMahon K.D."/>
            <person name="Konstantinidis K.T."/>
            <person name="Eloe-Fadrosh E.A."/>
            <person name="Kyrpides N.C."/>
            <person name="Woyke T."/>
        </authorList>
    </citation>
    <scope>NUCLEOTIDE SEQUENCE</scope>
    <source>
        <strain evidence="2">GVMAG-S-3300013006-138</strain>
    </source>
</reference>
<proteinExistence type="predicted"/>
<sequence length="161" mass="18763">MDYDNEDVYKKPVKRWPLPRVVRPRVTALVKSTVTEIYEIPPLDPKIIQESEEYTRQLAEATQVLHNLESEYTKLCEELEGLEKGNRWSNRSGKEPRIQFLKKEIISLKTKKDAAKEVHNKILKDSVSLMTLITCHESLLESYERLKTLQSIIKNETGLHT</sequence>
<accession>A0A6C0KNR0</accession>
<evidence type="ECO:0000313" key="2">
    <source>
        <dbReference type="EMBL" id="QHU18330.1"/>
    </source>
</evidence>
<keyword evidence="1" id="KW-0175">Coiled coil</keyword>
<dbReference type="AlphaFoldDB" id="A0A6C0KNR0"/>
<feature type="coiled-coil region" evidence="1">
    <location>
        <begin position="51"/>
        <end position="118"/>
    </location>
</feature>
<evidence type="ECO:0000256" key="1">
    <source>
        <dbReference type="SAM" id="Coils"/>
    </source>
</evidence>
<protein>
    <submittedName>
        <fullName evidence="2">Uncharacterized protein</fullName>
    </submittedName>
</protein>
<dbReference type="EMBL" id="MN740927">
    <property type="protein sequence ID" value="QHU18330.1"/>
    <property type="molecule type" value="Genomic_DNA"/>
</dbReference>
<name>A0A6C0KNR0_9ZZZZ</name>